<name>A0A161WID3_9PEZI</name>
<dbReference type="SUPFAM" id="SSF57850">
    <property type="entry name" value="RING/U-box"/>
    <property type="match status" value="1"/>
</dbReference>
<evidence type="ECO:0000313" key="1">
    <source>
        <dbReference type="EMBL" id="KZL70706.1"/>
    </source>
</evidence>
<proteinExistence type="predicted"/>
<gene>
    <name evidence="1" type="ORF">CT0861_10472</name>
</gene>
<dbReference type="AlphaFoldDB" id="A0A161WID3"/>
<dbReference type="OrthoDB" id="4794487at2759"/>
<accession>A0A161WID3</accession>
<dbReference type="InterPro" id="IPR013083">
    <property type="entry name" value="Znf_RING/FYVE/PHD"/>
</dbReference>
<comment type="caution">
    <text evidence="1">The sequence shown here is derived from an EMBL/GenBank/DDBJ whole genome shotgun (WGS) entry which is preliminary data.</text>
</comment>
<dbReference type="EMBL" id="LFIV01000085">
    <property type="protein sequence ID" value="KZL70706.1"/>
    <property type="molecule type" value="Genomic_DNA"/>
</dbReference>
<dbReference type="Proteomes" id="UP000076552">
    <property type="component" value="Unassembled WGS sequence"/>
</dbReference>
<sequence>MCMELWRRYICPKAPHYTPTSDLDIGRDNHPQPRDDVIDHHLVEETQNIFRENQESPHDNADGSCQLHWVYNLIRCAHLYSQECATSPCVGMRIQYFDNACSYCTGSIDVHVDEDHEIKHEINKPLQVPSDEANMEQQVLHDFEQYREKYLLQLLQLFHVVLLKPMPLQPETATWETFIETAWPETFCKLDHGHIGHGSLACECEATTEEWRTNTAYSKRKNEALAILNSLESRSGPHGAYVYYWWTQGFGEDDDWQPTARADNLYSKYHPENDFLQFQMTFVNFTQDEYNKRYQKLRRMAENCLGQLKQRGGDVSQEHPKTGYWQQCGIRWIGVDDWGKSLGRRMEFLEWVYQFLALDIGLHENVMMYLGAALLAMLNPWPNPQIHDHPSHPPLYTLDVQMAAFDVLQECIWWVEYLWPLDDSLRAQDRYKESINASSIANGIIQRNREIELLDMKSRNRSAEHKTRRFARPPEEAIAQGDILCPLCQEEWDRFPFHDPVKLPCCNNFVGRRCMKQWLASKPIRPAGNNYVTREKWVEEFTCALCRKGVGSHFSPNFFGQMLDTPPKDIRDLSFYDDFEGFPKPAHYWQ</sequence>
<organism evidence="1 2">
    <name type="scientific">Colletotrichum tofieldiae</name>
    <dbReference type="NCBI Taxonomy" id="708197"/>
    <lineage>
        <taxon>Eukaryota</taxon>
        <taxon>Fungi</taxon>
        <taxon>Dikarya</taxon>
        <taxon>Ascomycota</taxon>
        <taxon>Pezizomycotina</taxon>
        <taxon>Sordariomycetes</taxon>
        <taxon>Hypocreomycetidae</taxon>
        <taxon>Glomerellales</taxon>
        <taxon>Glomerellaceae</taxon>
        <taxon>Colletotrichum</taxon>
        <taxon>Colletotrichum spaethianum species complex</taxon>
    </lineage>
</organism>
<evidence type="ECO:0008006" key="3">
    <source>
        <dbReference type="Google" id="ProtNLM"/>
    </source>
</evidence>
<keyword evidence="2" id="KW-1185">Reference proteome</keyword>
<protein>
    <recommendedName>
        <fullName evidence="3">RING-type domain-containing protein</fullName>
    </recommendedName>
</protein>
<evidence type="ECO:0000313" key="2">
    <source>
        <dbReference type="Proteomes" id="UP000076552"/>
    </source>
</evidence>
<reference evidence="1 2" key="1">
    <citation type="submission" date="2015-06" db="EMBL/GenBank/DDBJ databases">
        <title>Survival trade-offs in plant roots during colonization by closely related pathogenic and mutualistic fungi.</title>
        <authorList>
            <person name="Hacquard S."/>
            <person name="Kracher B."/>
            <person name="Hiruma K."/>
            <person name="Weinman A."/>
            <person name="Muench P."/>
            <person name="Garrido Oter R."/>
            <person name="Ver Loren van Themaat E."/>
            <person name="Dallerey J.-F."/>
            <person name="Damm U."/>
            <person name="Henrissat B."/>
            <person name="Lespinet O."/>
            <person name="Thon M."/>
            <person name="Kemen E."/>
            <person name="McHardy A.C."/>
            <person name="Schulze-Lefert P."/>
            <person name="O'Connell R.J."/>
        </authorList>
    </citation>
    <scope>NUCLEOTIDE SEQUENCE [LARGE SCALE GENOMIC DNA]</scope>
    <source>
        <strain evidence="1 2">0861</strain>
    </source>
</reference>
<dbReference type="Gene3D" id="3.30.40.10">
    <property type="entry name" value="Zinc/RING finger domain, C3HC4 (zinc finger)"/>
    <property type="match status" value="1"/>
</dbReference>